<comment type="function">
    <text evidence="7">Part of a heterotetrameric complex that catalyzes the two-step biosynthesis of anthranilate, an intermediate in the biosynthesis of L-tryptophan. In the first step, the glutamine-binding beta subunit (TrpG) of anthranilate synthase (AS) provides the glutamine amidotransferase activity which generates ammonia as a substrate that, along with chorismate, is used in the second step, catalyzed by the large alpha subunit of AS (TrpE) to produce anthranilate. In the absence of TrpG, TrpE can synthesize anthranilate directly from chorismate and high concentrations of ammonia.</text>
</comment>
<feature type="domain" description="Chorismate-utilising enzyme C-terminal" evidence="9">
    <location>
        <begin position="187"/>
        <end position="440"/>
    </location>
</feature>
<evidence type="ECO:0000256" key="8">
    <source>
        <dbReference type="ARBA" id="ARBA00047683"/>
    </source>
</evidence>
<gene>
    <name evidence="11" type="ordered locus">Ilyop_2412</name>
</gene>
<comment type="cofactor">
    <cofactor evidence="1">
        <name>Mg(2+)</name>
        <dbReference type="ChEBI" id="CHEBI:18420"/>
    </cofactor>
</comment>
<organism evidence="11 12">
    <name type="scientific">Ilyobacter polytropus (strain ATCC 51220 / DSM 2926 / LMG 16218 / CuHBu1)</name>
    <dbReference type="NCBI Taxonomy" id="572544"/>
    <lineage>
        <taxon>Bacteria</taxon>
        <taxon>Fusobacteriati</taxon>
        <taxon>Fusobacteriota</taxon>
        <taxon>Fusobacteriia</taxon>
        <taxon>Fusobacteriales</taxon>
        <taxon>Fusobacteriaceae</taxon>
        <taxon>Ilyobacter</taxon>
    </lineage>
</organism>
<dbReference type="Proteomes" id="UP000006875">
    <property type="component" value="Plasmid pILYOP01"/>
</dbReference>
<dbReference type="Gene3D" id="3.60.120.10">
    <property type="entry name" value="Anthranilate synthase"/>
    <property type="match status" value="1"/>
</dbReference>
<dbReference type="PANTHER" id="PTHR11236:SF48">
    <property type="entry name" value="ISOCHORISMATE SYNTHASE MENF"/>
    <property type="match status" value="1"/>
</dbReference>
<name>E3HDI5_ILYPC</name>
<sequence length="451" mass="50865">MRKKVFFRGITKEITTNDLYLKLSNGDRGILFESDEKDTGFTFIGGGPKRVFEDRVTEYVIDGESYKKDKRFLEIIKEALDGIEVENAPKPYVGGAYGNIAYDIIRDYEKLPMGNPYDPTVGESVMMIFEKGAVINHDTGEMYFTAIAENEKEGKELLDELEKTLDNNIEIKALNSDCEEIIGNTTQEEFEEVVKKAKDYIVQGDIFQVVLSQRFRVTSSKHPFEIYKRLKEINPSPYMFFLDYGTHQVIGSSPERLVSLQEGIIKTVPIAGTRPRGKNEQEDEQFAIDLMADDKEKAEHVMLVDLARNDIGKVSEIGTVKVTEYMEVKKYSHVMHIVSLVEGEIKKGEDAFSVIASVLPAGTLSGAPKIRAMEIIEEFEKERRGFYGGAVGYINFNGDMDTCITIRSLMHKNGEYIYQAGAGIVLDSVPVNEYMECRNKGAAITKIFRGE</sequence>
<dbReference type="GO" id="GO:0004049">
    <property type="term" value="F:anthranilate synthase activity"/>
    <property type="evidence" value="ECO:0007669"/>
    <property type="project" value="UniProtKB-EC"/>
</dbReference>
<dbReference type="Pfam" id="PF04715">
    <property type="entry name" value="Anth_synt_I_N"/>
    <property type="match status" value="1"/>
</dbReference>
<evidence type="ECO:0000313" key="11">
    <source>
        <dbReference type="EMBL" id="ADO84171.1"/>
    </source>
</evidence>
<evidence type="ECO:0000259" key="10">
    <source>
        <dbReference type="Pfam" id="PF04715"/>
    </source>
</evidence>
<evidence type="ECO:0000256" key="6">
    <source>
        <dbReference type="ARBA" id="ARBA00023239"/>
    </source>
</evidence>
<evidence type="ECO:0000256" key="5">
    <source>
        <dbReference type="ARBA" id="ARBA00022842"/>
    </source>
</evidence>
<keyword evidence="12" id="KW-1185">Reference proteome</keyword>
<dbReference type="OrthoDB" id="9803598at2"/>
<keyword evidence="6 11" id="KW-0456">Lyase</keyword>
<dbReference type="InterPro" id="IPR006805">
    <property type="entry name" value="Anth_synth_I_N"/>
</dbReference>
<evidence type="ECO:0000256" key="1">
    <source>
        <dbReference type="ARBA" id="ARBA00001946"/>
    </source>
</evidence>
<protein>
    <recommendedName>
        <fullName evidence="3">Anthranilate synthase component 1</fullName>
    </recommendedName>
</protein>
<geneLocation type="plasmid" evidence="11 12">
    <name>pILYOP01</name>
</geneLocation>
<keyword evidence="4" id="KW-0479">Metal-binding</keyword>
<dbReference type="SUPFAM" id="SSF56322">
    <property type="entry name" value="ADC synthase"/>
    <property type="match status" value="1"/>
</dbReference>
<dbReference type="GO" id="GO:0046872">
    <property type="term" value="F:metal ion binding"/>
    <property type="evidence" value="ECO:0007669"/>
    <property type="project" value="UniProtKB-KW"/>
</dbReference>
<evidence type="ECO:0000313" key="12">
    <source>
        <dbReference type="Proteomes" id="UP000006875"/>
    </source>
</evidence>
<dbReference type="Pfam" id="PF00425">
    <property type="entry name" value="Chorismate_bind"/>
    <property type="match status" value="1"/>
</dbReference>
<feature type="domain" description="Anthranilate synthase component I N-terminal" evidence="10">
    <location>
        <begin position="15"/>
        <end position="143"/>
    </location>
</feature>
<dbReference type="PANTHER" id="PTHR11236">
    <property type="entry name" value="AMINOBENZOATE/ANTHRANILATE SYNTHASE"/>
    <property type="match status" value="1"/>
</dbReference>
<dbReference type="RefSeq" id="WP_013388830.1">
    <property type="nucleotide sequence ID" value="NC_014633.1"/>
</dbReference>
<accession>E3HDI5</accession>
<keyword evidence="5" id="KW-0460">Magnesium</keyword>
<dbReference type="HOGENOM" id="CLU_006493_9_3_0"/>
<dbReference type="AlphaFoldDB" id="E3HDI5"/>
<proteinExistence type="predicted"/>
<comment type="subunit">
    <text evidence="2">Heterotetramer consisting of two non-identical subunits: a beta subunit (TrpG) and a large alpha subunit (TrpE).</text>
</comment>
<evidence type="ECO:0000256" key="7">
    <source>
        <dbReference type="ARBA" id="ARBA00025634"/>
    </source>
</evidence>
<dbReference type="GO" id="GO:0000162">
    <property type="term" value="P:L-tryptophan biosynthetic process"/>
    <property type="evidence" value="ECO:0007669"/>
    <property type="project" value="TreeGrafter"/>
</dbReference>
<evidence type="ECO:0000256" key="4">
    <source>
        <dbReference type="ARBA" id="ARBA00022723"/>
    </source>
</evidence>
<dbReference type="EMBL" id="CP002282">
    <property type="protein sequence ID" value="ADO84171.1"/>
    <property type="molecule type" value="Genomic_DNA"/>
</dbReference>
<comment type="catalytic activity">
    <reaction evidence="8">
        <text>chorismate + L-glutamine = anthranilate + pyruvate + L-glutamate + H(+)</text>
        <dbReference type="Rhea" id="RHEA:21732"/>
        <dbReference type="ChEBI" id="CHEBI:15361"/>
        <dbReference type="ChEBI" id="CHEBI:15378"/>
        <dbReference type="ChEBI" id="CHEBI:16567"/>
        <dbReference type="ChEBI" id="CHEBI:29748"/>
        <dbReference type="ChEBI" id="CHEBI:29985"/>
        <dbReference type="ChEBI" id="CHEBI:58359"/>
        <dbReference type="EC" id="4.1.3.27"/>
    </reaction>
</comment>
<evidence type="ECO:0000259" key="9">
    <source>
        <dbReference type="Pfam" id="PF00425"/>
    </source>
</evidence>
<evidence type="ECO:0000256" key="2">
    <source>
        <dbReference type="ARBA" id="ARBA00011575"/>
    </source>
</evidence>
<keyword evidence="11" id="KW-0614">Plasmid</keyword>
<dbReference type="InterPro" id="IPR005801">
    <property type="entry name" value="ADC_synthase"/>
</dbReference>
<reference evidence="11 12" key="1">
    <citation type="journal article" date="2010" name="Stand. Genomic Sci.">
        <title>Complete genome sequence of Ilyobacter polytropus type strain (CuHbu1).</title>
        <authorList>
            <person name="Sikorski J."/>
            <person name="Chertkov O."/>
            <person name="Lapidus A."/>
            <person name="Nolan M."/>
            <person name="Lucas S."/>
            <person name="Del Rio T.G."/>
            <person name="Tice H."/>
            <person name="Cheng J.F."/>
            <person name="Tapia R."/>
            <person name="Han C."/>
            <person name="Goodwin L."/>
            <person name="Pitluck S."/>
            <person name="Liolios K."/>
            <person name="Ivanova N."/>
            <person name="Mavromatis K."/>
            <person name="Mikhailova N."/>
            <person name="Pati A."/>
            <person name="Chen A."/>
            <person name="Palaniappan K."/>
            <person name="Land M."/>
            <person name="Hauser L."/>
            <person name="Chang Y.J."/>
            <person name="Jeffries C.D."/>
            <person name="Brambilla E."/>
            <person name="Yasawong M."/>
            <person name="Rohde M."/>
            <person name="Pukall R."/>
            <person name="Spring S."/>
            <person name="Goker M."/>
            <person name="Woyke T."/>
            <person name="Bristow J."/>
            <person name="Eisen J.A."/>
            <person name="Markowitz V."/>
            <person name="Hugenholtz P."/>
            <person name="Kyrpides N.C."/>
            <person name="Klenk H.P."/>
        </authorList>
    </citation>
    <scope>NUCLEOTIDE SEQUENCE [LARGE SCALE GENOMIC DNA]</scope>
    <source>
        <strain evidence="12">ATCC 51220 / DSM 2926 / LMG 16218 / CuHBu1</strain>
        <plasmid evidence="12">pILYOP01</plasmid>
    </source>
</reference>
<dbReference type="InterPro" id="IPR019999">
    <property type="entry name" value="Anth_synth_I-like"/>
</dbReference>
<dbReference type="KEGG" id="ipo:Ilyop_2412"/>
<dbReference type="PRINTS" id="PR00095">
    <property type="entry name" value="ANTSNTHASEI"/>
</dbReference>
<evidence type="ECO:0000256" key="3">
    <source>
        <dbReference type="ARBA" id="ARBA00020653"/>
    </source>
</evidence>
<dbReference type="InterPro" id="IPR015890">
    <property type="entry name" value="Chorismate_C"/>
</dbReference>